<sequence>MLKFLLILSLIVYVFYKIGSFFFRAGAAAQELKGYKQQQQRKTPQAKKNKVNGGDYVDYEEVK</sequence>
<evidence type="ECO:0000313" key="2">
    <source>
        <dbReference type="EMBL" id="MFD1002115.1"/>
    </source>
</evidence>
<organism evidence="2 3">
    <name type="scientific">Ohtaekwangia kribbensis</name>
    <dbReference type="NCBI Taxonomy" id="688913"/>
    <lineage>
        <taxon>Bacteria</taxon>
        <taxon>Pseudomonadati</taxon>
        <taxon>Bacteroidota</taxon>
        <taxon>Cytophagia</taxon>
        <taxon>Cytophagales</taxon>
        <taxon>Fulvivirgaceae</taxon>
        <taxon>Ohtaekwangia</taxon>
    </lineage>
</organism>
<accession>A0ABW3K775</accession>
<reference evidence="3" key="1">
    <citation type="journal article" date="2019" name="Int. J. Syst. Evol. Microbiol.">
        <title>The Global Catalogue of Microorganisms (GCM) 10K type strain sequencing project: providing services to taxonomists for standard genome sequencing and annotation.</title>
        <authorList>
            <consortium name="The Broad Institute Genomics Platform"/>
            <consortium name="The Broad Institute Genome Sequencing Center for Infectious Disease"/>
            <person name="Wu L."/>
            <person name="Ma J."/>
        </authorList>
    </citation>
    <scope>NUCLEOTIDE SEQUENCE [LARGE SCALE GENOMIC DNA]</scope>
    <source>
        <strain evidence="3">CCUG 58938</strain>
    </source>
</reference>
<evidence type="ECO:0000256" key="1">
    <source>
        <dbReference type="SAM" id="MobiDB-lite"/>
    </source>
</evidence>
<comment type="caution">
    <text evidence="2">The sequence shown here is derived from an EMBL/GenBank/DDBJ whole genome shotgun (WGS) entry which is preliminary data.</text>
</comment>
<keyword evidence="3" id="KW-1185">Reference proteome</keyword>
<evidence type="ECO:0000313" key="3">
    <source>
        <dbReference type="Proteomes" id="UP001597112"/>
    </source>
</evidence>
<feature type="region of interest" description="Disordered" evidence="1">
    <location>
        <begin position="38"/>
        <end position="63"/>
    </location>
</feature>
<gene>
    <name evidence="2" type="ORF">ACFQ21_22510</name>
</gene>
<name>A0ABW3K775_9BACT</name>
<dbReference type="EMBL" id="JBHTKA010000008">
    <property type="protein sequence ID" value="MFD1002115.1"/>
    <property type="molecule type" value="Genomic_DNA"/>
</dbReference>
<proteinExistence type="predicted"/>
<dbReference type="RefSeq" id="WP_377582911.1">
    <property type="nucleotide sequence ID" value="NZ_JBHTKA010000008.1"/>
</dbReference>
<evidence type="ECO:0008006" key="4">
    <source>
        <dbReference type="Google" id="ProtNLM"/>
    </source>
</evidence>
<protein>
    <recommendedName>
        <fullName evidence="4">DUF4834 domain-containing protein</fullName>
    </recommendedName>
</protein>
<dbReference type="Proteomes" id="UP001597112">
    <property type="component" value="Unassembled WGS sequence"/>
</dbReference>